<dbReference type="AlphaFoldDB" id="A0A2K1X097"/>
<reference evidence="1 2" key="1">
    <citation type="journal article" date="2006" name="Science">
        <title>The genome of black cottonwood, Populus trichocarpa (Torr. &amp; Gray).</title>
        <authorList>
            <person name="Tuskan G.A."/>
            <person name="Difazio S."/>
            <person name="Jansson S."/>
            <person name="Bohlmann J."/>
            <person name="Grigoriev I."/>
            <person name="Hellsten U."/>
            <person name="Putnam N."/>
            <person name="Ralph S."/>
            <person name="Rombauts S."/>
            <person name="Salamov A."/>
            <person name="Schein J."/>
            <person name="Sterck L."/>
            <person name="Aerts A."/>
            <person name="Bhalerao R.R."/>
            <person name="Bhalerao R.P."/>
            <person name="Blaudez D."/>
            <person name="Boerjan W."/>
            <person name="Brun A."/>
            <person name="Brunner A."/>
            <person name="Busov V."/>
            <person name="Campbell M."/>
            <person name="Carlson J."/>
            <person name="Chalot M."/>
            <person name="Chapman J."/>
            <person name="Chen G.L."/>
            <person name="Cooper D."/>
            <person name="Coutinho P.M."/>
            <person name="Couturier J."/>
            <person name="Covert S."/>
            <person name="Cronk Q."/>
            <person name="Cunningham R."/>
            <person name="Davis J."/>
            <person name="Degroeve S."/>
            <person name="Dejardin A."/>
            <person name="Depamphilis C."/>
            <person name="Detter J."/>
            <person name="Dirks B."/>
            <person name="Dubchak I."/>
            <person name="Duplessis S."/>
            <person name="Ehlting J."/>
            <person name="Ellis B."/>
            <person name="Gendler K."/>
            <person name="Goodstein D."/>
            <person name="Gribskov M."/>
            <person name="Grimwood J."/>
            <person name="Groover A."/>
            <person name="Gunter L."/>
            <person name="Hamberger B."/>
            <person name="Heinze B."/>
            <person name="Helariutta Y."/>
            <person name="Henrissat B."/>
            <person name="Holligan D."/>
            <person name="Holt R."/>
            <person name="Huang W."/>
            <person name="Islam-Faridi N."/>
            <person name="Jones S."/>
            <person name="Jones-Rhoades M."/>
            <person name="Jorgensen R."/>
            <person name="Joshi C."/>
            <person name="Kangasjarvi J."/>
            <person name="Karlsson J."/>
            <person name="Kelleher C."/>
            <person name="Kirkpatrick R."/>
            <person name="Kirst M."/>
            <person name="Kohler A."/>
            <person name="Kalluri U."/>
            <person name="Larimer F."/>
            <person name="Leebens-Mack J."/>
            <person name="Leple J.C."/>
            <person name="Locascio P."/>
            <person name="Lou Y."/>
            <person name="Lucas S."/>
            <person name="Martin F."/>
            <person name="Montanini B."/>
            <person name="Napoli C."/>
            <person name="Nelson D.R."/>
            <person name="Nelson C."/>
            <person name="Nieminen K."/>
            <person name="Nilsson O."/>
            <person name="Pereda V."/>
            <person name="Peter G."/>
            <person name="Philippe R."/>
            <person name="Pilate G."/>
            <person name="Poliakov A."/>
            <person name="Razumovskaya J."/>
            <person name="Richardson P."/>
            <person name="Rinaldi C."/>
            <person name="Ritland K."/>
            <person name="Rouze P."/>
            <person name="Ryaboy D."/>
            <person name="Schmutz J."/>
            <person name="Schrader J."/>
            <person name="Segerman B."/>
            <person name="Shin H."/>
            <person name="Siddiqui A."/>
            <person name="Sterky F."/>
            <person name="Terry A."/>
            <person name="Tsai C.J."/>
            <person name="Uberbacher E."/>
            <person name="Unneberg P."/>
            <person name="Vahala J."/>
            <person name="Wall K."/>
            <person name="Wessler S."/>
            <person name="Yang G."/>
            <person name="Yin T."/>
            <person name="Douglas C."/>
            <person name="Marra M."/>
            <person name="Sandberg G."/>
            <person name="Van de Peer Y."/>
            <person name="Rokhsar D."/>
        </authorList>
    </citation>
    <scope>NUCLEOTIDE SEQUENCE [LARGE SCALE GENOMIC DNA]</scope>
    <source>
        <strain evidence="2">cv. Nisqually</strain>
    </source>
</reference>
<keyword evidence="2" id="KW-1185">Reference proteome</keyword>
<evidence type="ECO:0000313" key="1">
    <source>
        <dbReference type="EMBL" id="PNS94197.1"/>
    </source>
</evidence>
<organism evidence="1 2">
    <name type="scientific">Populus trichocarpa</name>
    <name type="common">Western balsam poplar</name>
    <name type="synonym">Populus balsamifera subsp. trichocarpa</name>
    <dbReference type="NCBI Taxonomy" id="3694"/>
    <lineage>
        <taxon>Eukaryota</taxon>
        <taxon>Viridiplantae</taxon>
        <taxon>Streptophyta</taxon>
        <taxon>Embryophyta</taxon>
        <taxon>Tracheophyta</taxon>
        <taxon>Spermatophyta</taxon>
        <taxon>Magnoliopsida</taxon>
        <taxon>eudicotyledons</taxon>
        <taxon>Gunneridae</taxon>
        <taxon>Pentapetalae</taxon>
        <taxon>rosids</taxon>
        <taxon>fabids</taxon>
        <taxon>Malpighiales</taxon>
        <taxon>Salicaceae</taxon>
        <taxon>Saliceae</taxon>
        <taxon>Populus</taxon>
    </lineage>
</organism>
<dbReference type="PANTHER" id="PTHR33181:SF19">
    <property type="entry name" value="OS04G0658200 PROTEIN"/>
    <property type="match status" value="1"/>
</dbReference>
<name>A0A2K1X097_POPTR</name>
<accession>A0A2K1X097</accession>
<dbReference type="PANTHER" id="PTHR33181">
    <property type="entry name" value="OS01G0778500 PROTEIN"/>
    <property type="match status" value="1"/>
</dbReference>
<proteinExistence type="predicted"/>
<evidence type="ECO:0000313" key="2">
    <source>
        <dbReference type="Proteomes" id="UP000006729"/>
    </source>
</evidence>
<dbReference type="Proteomes" id="UP000006729">
    <property type="component" value="Chromosome 18"/>
</dbReference>
<sequence length="128" mass="14406">MDWRHKMRKAWFAVSSRFKFRKSGSGGGAACRSACSLLKLQDDVQMCGYRDVEVMWNMFIESNPEKMAAALVNSTSKPTSTQTQMPSSRSFLWSHNKTTTTTTNTTSFTSFNQVIITTEEKNAETIEG</sequence>
<gene>
    <name evidence="1" type="ORF">POPTR_018G131900</name>
</gene>
<dbReference type="InParanoid" id="A0A2K1X097"/>
<dbReference type="EMBL" id="CM009307">
    <property type="protein sequence ID" value="PNS94197.1"/>
    <property type="molecule type" value="Genomic_DNA"/>
</dbReference>
<protein>
    <submittedName>
        <fullName evidence="1">Uncharacterized protein</fullName>
    </submittedName>
</protein>